<evidence type="ECO:0000313" key="3">
    <source>
        <dbReference type="Proteomes" id="UP001500305"/>
    </source>
</evidence>
<accession>A0ABN3E6H0</accession>
<dbReference type="InterPro" id="IPR012296">
    <property type="entry name" value="Nuclease_put_TT1808"/>
</dbReference>
<proteinExistence type="predicted"/>
<dbReference type="InterPro" id="IPR008538">
    <property type="entry name" value="Uma2"/>
</dbReference>
<organism evidence="2 3">
    <name type="scientific">Kitasatospora cystarginea</name>
    <dbReference type="NCBI Taxonomy" id="58350"/>
    <lineage>
        <taxon>Bacteria</taxon>
        <taxon>Bacillati</taxon>
        <taxon>Actinomycetota</taxon>
        <taxon>Actinomycetes</taxon>
        <taxon>Kitasatosporales</taxon>
        <taxon>Streptomycetaceae</taxon>
        <taxon>Kitasatospora</taxon>
    </lineage>
</organism>
<dbReference type="SUPFAM" id="SSF52980">
    <property type="entry name" value="Restriction endonuclease-like"/>
    <property type="match status" value="1"/>
</dbReference>
<dbReference type="Gene3D" id="3.90.1570.10">
    <property type="entry name" value="tt1808, chain A"/>
    <property type="match status" value="1"/>
</dbReference>
<keyword evidence="2" id="KW-0540">Nuclease</keyword>
<dbReference type="EMBL" id="BAAATR010000014">
    <property type="protein sequence ID" value="GAA2249560.1"/>
    <property type="molecule type" value="Genomic_DNA"/>
</dbReference>
<evidence type="ECO:0000259" key="1">
    <source>
        <dbReference type="Pfam" id="PF05685"/>
    </source>
</evidence>
<dbReference type="InterPro" id="IPR011335">
    <property type="entry name" value="Restrct_endonuc-II-like"/>
</dbReference>
<dbReference type="CDD" id="cd06260">
    <property type="entry name" value="DUF820-like"/>
    <property type="match status" value="1"/>
</dbReference>
<gene>
    <name evidence="2" type="ORF">GCM10010430_35340</name>
</gene>
<protein>
    <submittedName>
        <fullName evidence="2">Uma2 family endonuclease</fullName>
    </submittedName>
</protein>
<dbReference type="PANTHER" id="PTHR35400:SF3">
    <property type="entry name" value="SLL1072 PROTEIN"/>
    <property type="match status" value="1"/>
</dbReference>
<reference evidence="2 3" key="1">
    <citation type="journal article" date="2019" name="Int. J. Syst. Evol. Microbiol.">
        <title>The Global Catalogue of Microorganisms (GCM) 10K type strain sequencing project: providing services to taxonomists for standard genome sequencing and annotation.</title>
        <authorList>
            <consortium name="The Broad Institute Genomics Platform"/>
            <consortium name="The Broad Institute Genome Sequencing Center for Infectious Disease"/>
            <person name="Wu L."/>
            <person name="Ma J."/>
        </authorList>
    </citation>
    <scope>NUCLEOTIDE SEQUENCE [LARGE SCALE GENOMIC DNA]</scope>
    <source>
        <strain evidence="2 3">JCM 7356</strain>
    </source>
</reference>
<dbReference type="Pfam" id="PF05685">
    <property type="entry name" value="Uma2"/>
    <property type="match status" value="1"/>
</dbReference>
<evidence type="ECO:0000313" key="2">
    <source>
        <dbReference type="EMBL" id="GAA2249560.1"/>
    </source>
</evidence>
<keyword evidence="2" id="KW-0378">Hydrolase</keyword>
<dbReference type="Proteomes" id="UP001500305">
    <property type="component" value="Unassembled WGS sequence"/>
</dbReference>
<sequence length="192" mass="21414">MTAIADSPQMSAEAFEDLAATAERNDVRLEFINGRIGVKPVPDGGHDEIVRWLMERCMQQRPDLWLYPERGLIVESYRTGRARPGGTLAPKGSFSGQGEWAEADRVLMVVEVTSYDRDAGRRDLREKPAAYAQSGIPVHLLVDRERGEIVVHSDPVDGRYHARTYFFGGAVAIPDPVGITLDDTEILKEHVR</sequence>
<keyword evidence="3" id="KW-1185">Reference proteome</keyword>
<dbReference type="PANTHER" id="PTHR35400">
    <property type="entry name" value="SLR1083 PROTEIN"/>
    <property type="match status" value="1"/>
</dbReference>
<dbReference type="RefSeq" id="WP_344637362.1">
    <property type="nucleotide sequence ID" value="NZ_BAAATR010000014.1"/>
</dbReference>
<feature type="domain" description="Putative restriction endonuclease" evidence="1">
    <location>
        <begin position="13"/>
        <end position="176"/>
    </location>
</feature>
<keyword evidence="2" id="KW-0255">Endonuclease</keyword>
<dbReference type="GO" id="GO:0004519">
    <property type="term" value="F:endonuclease activity"/>
    <property type="evidence" value="ECO:0007669"/>
    <property type="project" value="UniProtKB-KW"/>
</dbReference>
<comment type="caution">
    <text evidence="2">The sequence shown here is derived from an EMBL/GenBank/DDBJ whole genome shotgun (WGS) entry which is preliminary data.</text>
</comment>
<name>A0ABN3E6H0_9ACTN</name>